<evidence type="ECO:0000313" key="2">
    <source>
        <dbReference type="Proteomes" id="UP000220527"/>
    </source>
</evidence>
<name>A0A2A6RIC7_9CHLR</name>
<dbReference type="OrthoDB" id="9900415at2"/>
<reference evidence="2" key="1">
    <citation type="submission" date="2017-08" db="EMBL/GenBank/DDBJ databases">
        <authorList>
            <person name="Grouzdev D.S."/>
            <person name="Gaisin V.A."/>
            <person name="Rysina M.S."/>
            <person name="Gorlenko V.M."/>
        </authorList>
    </citation>
    <scope>NUCLEOTIDE SEQUENCE [LARGE SCALE GENOMIC DNA]</scope>
    <source>
        <strain evidence="2">Kir15-3F</strain>
    </source>
</reference>
<sequence>MPSPPNRLLISHITLRGPELAQIYALILAQPQLTDPALRAAFLPTLPHANPLDLADAPLREALSFLQVVGLVAVHGSPQHYQATPQLADAPFALLLLHHLANQRDPRQQALSRIQRTLVANDTLAITPQTLRATMERGPLRDLFAWTGEKVTFWSHLYAYLGLMRRLERSAELLVLPQPALVLTTLTWAQQCLNGTTHLAAALRLIDQTLYACFTSHGQLQRGLTQTLIAMERLGQLRFSHHADAAQSLMLGERRVSEVIVGSGNSRATQV</sequence>
<dbReference type="EMBL" id="NQWI01000059">
    <property type="protein sequence ID" value="PDW02618.1"/>
    <property type="molecule type" value="Genomic_DNA"/>
</dbReference>
<accession>A0A2A6RIC7</accession>
<gene>
    <name evidence="1" type="ORF">CJ255_13095</name>
</gene>
<protein>
    <submittedName>
        <fullName evidence="1">Uncharacterized protein</fullName>
    </submittedName>
</protein>
<evidence type="ECO:0000313" key="1">
    <source>
        <dbReference type="EMBL" id="PDW02618.1"/>
    </source>
</evidence>
<keyword evidence="2" id="KW-1185">Reference proteome</keyword>
<proteinExistence type="predicted"/>
<dbReference type="AlphaFoldDB" id="A0A2A6RIC7"/>
<organism evidence="1 2">
    <name type="scientific">Candidatus Viridilinea mediisalina</name>
    <dbReference type="NCBI Taxonomy" id="2024553"/>
    <lineage>
        <taxon>Bacteria</taxon>
        <taxon>Bacillati</taxon>
        <taxon>Chloroflexota</taxon>
        <taxon>Chloroflexia</taxon>
        <taxon>Chloroflexales</taxon>
        <taxon>Chloroflexineae</taxon>
        <taxon>Oscillochloridaceae</taxon>
        <taxon>Candidatus Viridilinea</taxon>
    </lineage>
</organism>
<dbReference type="Proteomes" id="UP000220527">
    <property type="component" value="Unassembled WGS sequence"/>
</dbReference>
<comment type="caution">
    <text evidence="1">The sequence shown here is derived from an EMBL/GenBank/DDBJ whole genome shotgun (WGS) entry which is preliminary data.</text>
</comment>
<dbReference type="RefSeq" id="WP_097644557.1">
    <property type="nucleotide sequence ID" value="NZ_NQWI01000059.1"/>
</dbReference>